<reference evidence="1 2" key="1">
    <citation type="submission" date="2021-06" db="EMBL/GenBank/DDBJ databases">
        <title>Caerostris darwini draft genome.</title>
        <authorList>
            <person name="Kono N."/>
            <person name="Arakawa K."/>
        </authorList>
    </citation>
    <scope>NUCLEOTIDE SEQUENCE [LARGE SCALE GENOMIC DNA]</scope>
</reference>
<gene>
    <name evidence="1" type="ORF">CDAR_296091</name>
</gene>
<protein>
    <submittedName>
        <fullName evidence="1">Uncharacterized protein</fullName>
    </submittedName>
</protein>
<dbReference type="AlphaFoldDB" id="A0AAV4SS58"/>
<organism evidence="1 2">
    <name type="scientific">Caerostris darwini</name>
    <dbReference type="NCBI Taxonomy" id="1538125"/>
    <lineage>
        <taxon>Eukaryota</taxon>
        <taxon>Metazoa</taxon>
        <taxon>Ecdysozoa</taxon>
        <taxon>Arthropoda</taxon>
        <taxon>Chelicerata</taxon>
        <taxon>Arachnida</taxon>
        <taxon>Araneae</taxon>
        <taxon>Araneomorphae</taxon>
        <taxon>Entelegynae</taxon>
        <taxon>Araneoidea</taxon>
        <taxon>Araneidae</taxon>
        <taxon>Caerostris</taxon>
    </lineage>
</organism>
<comment type="caution">
    <text evidence="1">The sequence shown here is derived from an EMBL/GenBank/DDBJ whole genome shotgun (WGS) entry which is preliminary data.</text>
</comment>
<evidence type="ECO:0000313" key="1">
    <source>
        <dbReference type="EMBL" id="GIY36799.1"/>
    </source>
</evidence>
<dbReference type="Proteomes" id="UP001054837">
    <property type="component" value="Unassembled WGS sequence"/>
</dbReference>
<dbReference type="EMBL" id="BPLQ01008361">
    <property type="protein sequence ID" value="GIY36799.1"/>
    <property type="molecule type" value="Genomic_DNA"/>
</dbReference>
<name>A0AAV4SS58_9ARAC</name>
<proteinExistence type="predicted"/>
<keyword evidence="2" id="KW-1185">Reference proteome</keyword>
<accession>A0AAV4SS58</accession>
<evidence type="ECO:0000313" key="2">
    <source>
        <dbReference type="Proteomes" id="UP001054837"/>
    </source>
</evidence>
<sequence>MRRDVAFPRPISWHSFVQDSKLVFPRPSPLQEQIHCPQSKRYSSRSTESFISLEILLPGENKIRKRVDKRVELWRGTFFHGYKCGRLLFYVWDGSCRSDLLRRLTEFTHYLLSGIYKINCLLSGVQSDANLCHF</sequence>